<evidence type="ECO:0000313" key="2">
    <source>
        <dbReference type="EMBL" id="GBN97326.1"/>
    </source>
</evidence>
<reference evidence="2 3" key="1">
    <citation type="journal article" date="2019" name="Sci. Rep.">
        <title>Orb-weaving spider Araneus ventricosus genome elucidates the spidroin gene catalogue.</title>
        <authorList>
            <person name="Kono N."/>
            <person name="Nakamura H."/>
            <person name="Ohtoshi R."/>
            <person name="Moran D.A.P."/>
            <person name="Shinohara A."/>
            <person name="Yoshida Y."/>
            <person name="Fujiwara M."/>
            <person name="Mori M."/>
            <person name="Tomita M."/>
            <person name="Arakawa K."/>
        </authorList>
    </citation>
    <scope>NUCLEOTIDE SEQUENCE [LARGE SCALE GENOMIC DNA]</scope>
</reference>
<organism evidence="2 3">
    <name type="scientific">Araneus ventricosus</name>
    <name type="common">Orbweaver spider</name>
    <name type="synonym">Epeira ventricosa</name>
    <dbReference type="NCBI Taxonomy" id="182803"/>
    <lineage>
        <taxon>Eukaryota</taxon>
        <taxon>Metazoa</taxon>
        <taxon>Ecdysozoa</taxon>
        <taxon>Arthropoda</taxon>
        <taxon>Chelicerata</taxon>
        <taxon>Arachnida</taxon>
        <taxon>Araneae</taxon>
        <taxon>Araneomorphae</taxon>
        <taxon>Entelegynae</taxon>
        <taxon>Araneoidea</taxon>
        <taxon>Araneidae</taxon>
        <taxon>Araneus</taxon>
    </lineage>
</organism>
<dbReference type="Proteomes" id="UP000499080">
    <property type="component" value="Unassembled WGS sequence"/>
</dbReference>
<evidence type="ECO:0000313" key="3">
    <source>
        <dbReference type="Proteomes" id="UP000499080"/>
    </source>
</evidence>
<evidence type="ECO:0000256" key="1">
    <source>
        <dbReference type="SAM" id="MobiDB-lite"/>
    </source>
</evidence>
<keyword evidence="3" id="KW-1185">Reference proteome</keyword>
<dbReference type="AlphaFoldDB" id="A0A4Y2TD08"/>
<protein>
    <submittedName>
        <fullName evidence="2">Uncharacterized protein</fullName>
    </submittedName>
</protein>
<dbReference type="EMBL" id="BGPR01027100">
    <property type="protein sequence ID" value="GBN97326.1"/>
    <property type="molecule type" value="Genomic_DNA"/>
</dbReference>
<gene>
    <name evidence="2" type="ORF">AVEN_34545_1</name>
</gene>
<sequence>MNALALPDDNTLIPVSSPNIPVIRVQSESITHPACVLAPSPPQSVPTQPPPLDDDQPPGPLSVYIDHLQDFLNQDPTQEFFQMFSETMATAITDIQNLSFQSASTFTEQSTE</sequence>
<accession>A0A4Y2TD08</accession>
<proteinExistence type="predicted"/>
<comment type="caution">
    <text evidence="2">The sequence shown here is derived from an EMBL/GenBank/DDBJ whole genome shotgun (WGS) entry which is preliminary data.</text>
</comment>
<feature type="region of interest" description="Disordered" evidence="1">
    <location>
        <begin position="35"/>
        <end position="59"/>
    </location>
</feature>
<feature type="compositionally biased region" description="Pro residues" evidence="1">
    <location>
        <begin position="39"/>
        <end position="51"/>
    </location>
</feature>
<name>A0A4Y2TD08_ARAVE</name>